<evidence type="ECO:0000259" key="5">
    <source>
        <dbReference type="Pfam" id="PF01826"/>
    </source>
</evidence>
<organism evidence="6 7">
    <name type="scientific">Steinernema carpocapsae</name>
    <name type="common">Entomopathogenic nematode</name>
    <dbReference type="NCBI Taxonomy" id="34508"/>
    <lineage>
        <taxon>Eukaryota</taxon>
        <taxon>Metazoa</taxon>
        <taxon>Ecdysozoa</taxon>
        <taxon>Nematoda</taxon>
        <taxon>Chromadorea</taxon>
        <taxon>Rhabditida</taxon>
        <taxon>Tylenchina</taxon>
        <taxon>Panagrolaimomorpha</taxon>
        <taxon>Strongyloidoidea</taxon>
        <taxon>Steinernematidae</taxon>
        <taxon>Steinernema</taxon>
    </lineage>
</organism>
<evidence type="ECO:0000313" key="7">
    <source>
        <dbReference type="Proteomes" id="UP000298663"/>
    </source>
</evidence>
<keyword evidence="1" id="KW-0646">Protease inhibitor</keyword>
<dbReference type="InterPro" id="IPR036084">
    <property type="entry name" value="Ser_inhib-like_sf"/>
</dbReference>
<dbReference type="CDD" id="cd19941">
    <property type="entry name" value="TIL"/>
    <property type="match status" value="1"/>
</dbReference>
<dbReference type="SUPFAM" id="SSF57567">
    <property type="entry name" value="Serine protease inhibitors"/>
    <property type="match status" value="2"/>
</dbReference>
<reference evidence="6 7" key="2">
    <citation type="journal article" date="2019" name="G3 (Bethesda)">
        <title>Hybrid Assembly of the Genome of the Entomopathogenic Nematode Steinernema carpocapsae Identifies the X-Chromosome.</title>
        <authorList>
            <person name="Serra L."/>
            <person name="Macchietto M."/>
            <person name="Macias-Munoz A."/>
            <person name="McGill C.J."/>
            <person name="Rodriguez I.M."/>
            <person name="Rodriguez B."/>
            <person name="Murad R."/>
            <person name="Mortazavi A."/>
        </authorList>
    </citation>
    <scope>NUCLEOTIDE SEQUENCE [LARGE SCALE GENOMIC DNA]</scope>
    <source>
        <strain evidence="6 7">ALL</strain>
    </source>
</reference>
<evidence type="ECO:0000313" key="6">
    <source>
        <dbReference type="EMBL" id="TKR89574.1"/>
    </source>
</evidence>
<protein>
    <recommendedName>
        <fullName evidence="5">TIL domain-containing protein</fullName>
    </recommendedName>
</protein>
<dbReference type="Pfam" id="PF01826">
    <property type="entry name" value="TIL"/>
    <property type="match status" value="1"/>
</dbReference>
<keyword evidence="2" id="KW-0722">Serine protease inhibitor</keyword>
<dbReference type="PANTHER" id="PTHR23259:SF70">
    <property type="entry name" value="ACCESSORY GLAND PROTEIN ACP62F-RELATED"/>
    <property type="match status" value="1"/>
</dbReference>
<keyword evidence="4" id="KW-0732">Signal</keyword>
<feature type="chain" id="PRO_5020438359" description="TIL domain-containing protein" evidence="4">
    <location>
        <begin position="20"/>
        <end position="246"/>
    </location>
</feature>
<dbReference type="InterPro" id="IPR051368">
    <property type="entry name" value="SerProtInhib-TIL_Domain"/>
</dbReference>
<dbReference type="PANTHER" id="PTHR23259">
    <property type="entry name" value="RIDDLE"/>
    <property type="match status" value="1"/>
</dbReference>
<gene>
    <name evidence="6" type="ORF">L596_013654</name>
</gene>
<evidence type="ECO:0000256" key="1">
    <source>
        <dbReference type="ARBA" id="ARBA00022690"/>
    </source>
</evidence>
<dbReference type="InterPro" id="IPR002919">
    <property type="entry name" value="TIL_dom"/>
</dbReference>
<dbReference type="AlphaFoldDB" id="A0A4U5P1P9"/>
<evidence type="ECO:0000256" key="3">
    <source>
        <dbReference type="ARBA" id="ARBA00023157"/>
    </source>
</evidence>
<accession>A0A4U5P1P9</accession>
<evidence type="ECO:0000256" key="2">
    <source>
        <dbReference type="ARBA" id="ARBA00022900"/>
    </source>
</evidence>
<comment type="caution">
    <text evidence="6">The sequence shown here is derived from an EMBL/GenBank/DDBJ whole genome shotgun (WGS) entry which is preliminary data.</text>
</comment>
<keyword evidence="7" id="KW-1185">Reference proteome</keyword>
<dbReference type="OrthoDB" id="6236007at2759"/>
<dbReference type="GO" id="GO:0004867">
    <property type="term" value="F:serine-type endopeptidase inhibitor activity"/>
    <property type="evidence" value="ECO:0007669"/>
    <property type="project" value="UniProtKB-KW"/>
</dbReference>
<evidence type="ECO:0000256" key="4">
    <source>
        <dbReference type="SAM" id="SignalP"/>
    </source>
</evidence>
<dbReference type="Gene3D" id="2.10.25.10">
    <property type="entry name" value="Laminin"/>
    <property type="match status" value="2"/>
</dbReference>
<reference evidence="6 7" key="1">
    <citation type="journal article" date="2015" name="Genome Biol.">
        <title>Comparative genomics of Steinernema reveals deeply conserved gene regulatory networks.</title>
        <authorList>
            <person name="Dillman A.R."/>
            <person name="Macchietto M."/>
            <person name="Porter C.F."/>
            <person name="Rogers A."/>
            <person name="Williams B."/>
            <person name="Antoshechkin I."/>
            <person name="Lee M.M."/>
            <person name="Goodwin Z."/>
            <person name="Lu X."/>
            <person name="Lewis E.E."/>
            <person name="Goodrich-Blair H."/>
            <person name="Stock S.P."/>
            <person name="Adams B.J."/>
            <person name="Sternberg P.W."/>
            <person name="Mortazavi A."/>
        </authorList>
    </citation>
    <scope>NUCLEOTIDE SEQUENCE [LARGE SCALE GENOMIC DNA]</scope>
    <source>
        <strain evidence="6 7">ALL</strain>
    </source>
</reference>
<sequence>MDLLVFILVLLGPLSLINAQTSVNVPAGTSSASIVTQAPLASATTSRANQTSDSALTCGTNERVTTCLPCEQQCDAVLRNLTTVCLNPLCFTDGPQFCECPINGTFARNSDGQCVPSSQCPTPTCPSGQQWSKNPCDGTCEVPQPNCTFFGCMGPGCACKSGYVRFFGQCILQSSCPSTKKQTSCGECPAGQICKREHSWFGGRWSARRGGKNGRGEHEGNGECTWYDPCGLGLSMGNIPLMPDNF</sequence>
<keyword evidence="3" id="KW-1015">Disulfide bond</keyword>
<dbReference type="EMBL" id="AZBU02000003">
    <property type="protein sequence ID" value="TKR89574.1"/>
    <property type="molecule type" value="Genomic_DNA"/>
</dbReference>
<name>A0A4U5P1P9_STECR</name>
<dbReference type="Proteomes" id="UP000298663">
    <property type="component" value="Unassembled WGS sequence"/>
</dbReference>
<feature type="domain" description="TIL" evidence="5">
    <location>
        <begin position="125"/>
        <end position="176"/>
    </location>
</feature>
<feature type="signal peptide" evidence="4">
    <location>
        <begin position="1"/>
        <end position="19"/>
    </location>
</feature>
<proteinExistence type="predicted"/>